<feature type="non-terminal residue" evidence="1">
    <location>
        <position position="148"/>
    </location>
</feature>
<dbReference type="EMBL" id="LAZR01051097">
    <property type="protein sequence ID" value="KKK85896.1"/>
    <property type="molecule type" value="Genomic_DNA"/>
</dbReference>
<accession>A0A0F9BNH3</accession>
<proteinExistence type="predicted"/>
<evidence type="ECO:0000313" key="1">
    <source>
        <dbReference type="EMBL" id="KKK85896.1"/>
    </source>
</evidence>
<protein>
    <recommendedName>
        <fullName evidence="2">Holliday junction resolvase</fullName>
    </recommendedName>
</protein>
<dbReference type="AlphaFoldDB" id="A0A0F9BNH3"/>
<sequence length="148" mass="16828">MTHAELVARAAQWLRKTVGCQVVLTEHVATTQTGEIPDAIGWCASLCYLVECKMSRTDLRADLRKRFRRPGNAALGDFRFYLAPKDVLRPDDIPSGWGLYEVHGRRVIHRSGEAWATPVEYGGRRAIVRHYRKPHDSHQHDEIALLVS</sequence>
<evidence type="ECO:0008006" key="2">
    <source>
        <dbReference type="Google" id="ProtNLM"/>
    </source>
</evidence>
<name>A0A0F9BNH3_9ZZZZ</name>
<comment type="caution">
    <text evidence="1">The sequence shown here is derived from an EMBL/GenBank/DDBJ whole genome shotgun (WGS) entry which is preliminary data.</text>
</comment>
<organism evidence="1">
    <name type="scientific">marine sediment metagenome</name>
    <dbReference type="NCBI Taxonomy" id="412755"/>
    <lineage>
        <taxon>unclassified sequences</taxon>
        <taxon>metagenomes</taxon>
        <taxon>ecological metagenomes</taxon>
    </lineage>
</organism>
<gene>
    <name evidence="1" type="ORF">LCGC14_2768630</name>
</gene>
<reference evidence="1" key="1">
    <citation type="journal article" date="2015" name="Nature">
        <title>Complex archaea that bridge the gap between prokaryotes and eukaryotes.</title>
        <authorList>
            <person name="Spang A."/>
            <person name="Saw J.H."/>
            <person name="Jorgensen S.L."/>
            <person name="Zaremba-Niedzwiedzka K."/>
            <person name="Martijn J."/>
            <person name="Lind A.E."/>
            <person name="van Eijk R."/>
            <person name="Schleper C."/>
            <person name="Guy L."/>
            <person name="Ettema T.J."/>
        </authorList>
    </citation>
    <scope>NUCLEOTIDE SEQUENCE</scope>
</reference>